<dbReference type="PANTHER" id="PTHR30388:SF6">
    <property type="entry name" value="XANTHINE DEHYDROGENASE SUBUNIT A-RELATED"/>
    <property type="match status" value="1"/>
</dbReference>
<keyword evidence="4" id="KW-1185">Reference proteome</keyword>
<dbReference type="PANTHER" id="PTHR30388">
    <property type="entry name" value="ALDEHYDE OXIDOREDUCTASE MOLYBDENUM COFACTOR ASSEMBLY PROTEIN"/>
    <property type="match status" value="1"/>
</dbReference>
<proteinExistence type="predicted"/>
<dbReference type="InterPro" id="IPR027051">
    <property type="entry name" value="XdhC_Rossmann_dom"/>
</dbReference>
<accession>A0A5C6AEZ4</accession>
<gene>
    <name evidence="3" type="ORF">Pla108_20420</name>
</gene>
<dbReference type="AlphaFoldDB" id="A0A5C6AEZ4"/>
<dbReference type="NCBIfam" id="TIGR02964">
    <property type="entry name" value="xanthine_xdhC"/>
    <property type="match status" value="1"/>
</dbReference>
<organism evidence="3 4">
    <name type="scientific">Botrimarina colliarenosi</name>
    <dbReference type="NCBI Taxonomy" id="2528001"/>
    <lineage>
        <taxon>Bacteria</taxon>
        <taxon>Pseudomonadati</taxon>
        <taxon>Planctomycetota</taxon>
        <taxon>Planctomycetia</taxon>
        <taxon>Pirellulales</taxon>
        <taxon>Lacipirellulaceae</taxon>
        <taxon>Botrimarina</taxon>
    </lineage>
</organism>
<dbReference type="InterPro" id="IPR052698">
    <property type="entry name" value="MoCofactor_Util/Proc"/>
</dbReference>
<dbReference type="OrthoDB" id="9773039at2"/>
<dbReference type="InterPro" id="IPR014308">
    <property type="entry name" value="Xanthine_DH_XdhC"/>
</dbReference>
<name>A0A5C6AEZ4_9BACT</name>
<dbReference type="EMBL" id="SJPR01000002">
    <property type="protein sequence ID" value="TWT97888.1"/>
    <property type="molecule type" value="Genomic_DNA"/>
</dbReference>
<feature type="domain" description="XdhC- CoxI" evidence="1">
    <location>
        <begin position="14"/>
        <end position="75"/>
    </location>
</feature>
<protein>
    <submittedName>
        <fullName evidence="3">XdhC and CoxI family protein</fullName>
    </submittedName>
</protein>
<sequence>MAAADRLRRSAELADAATPFVVVTLIEATGSTPADAGAKMLVTAEGLDVGTVGGGRIEAKAISEAQSLLAESGACRLVDWSLKADVGMTCGGRVKLFFEPVGVATWPIVVFGAGHVTQALAALLVRLPCQLTCIDPRTEWLARLPKGVRAVETPDPSAEVDRLPDGAFVLCMTQGHKSDLPVLVRVFQSGRDFPYVGVIGSKAKGAVLRKEIAEAGVPAERAVFHCPVGLPIGSNHPAEIAVSIAAQLLEVRGVG</sequence>
<reference evidence="3 4" key="1">
    <citation type="submission" date="2019-02" db="EMBL/GenBank/DDBJ databases">
        <title>Deep-cultivation of Planctomycetes and their phenomic and genomic characterization uncovers novel biology.</title>
        <authorList>
            <person name="Wiegand S."/>
            <person name="Jogler M."/>
            <person name="Boedeker C."/>
            <person name="Pinto D."/>
            <person name="Vollmers J."/>
            <person name="Rivas-Marin E."/>
            <person name="Kohn T."/>
            <person name="Peeters S.H."/>
            <person name="Heuer A."/>
            <person name="Rast P."/>
            <person name="Oberbeckmann S."/>
            <person name="Bunk B."/>
            <person name="Jeske O."/>
            <person name="Meyerdierks A."/>
            <person name="Storesund J.E."/>
            <person name="Kallscheuer N."/>
            <person name="Luecker S."/>
            <person name="Lage O.M."/>
            <person name="Pohl T."/>
            <person name="Merkel B.J."/>
            <person name="Hornburger P."/>
            <person name="Mueller R.-W."/>
            <person name="Bruemmer F."/>
            <person name="Labrenz M."/>
            <person name="Spormann A.M."/>
            <person name="Op Den Camp H."/>
            <person name="Overmann J."/>
            <person name="Amann R."/>
            <person name="Jetten M.S.M."/>
            <person name="Mascher T."/>
            <person name="Medema M.H."/>
            <person name="Devos D.P."/>
            <person name="Kaster A.-K."/>
            <person name="Ovreas L."/>
            <person name="Rohde M."/>
            <person name="Galperin M.Y."/>
            <person name="Jogler C."/>
        </authorList>
    </citation>
    <scope>NUCLEOTIDE SEQUENCE [LARGE SCALE GENOMIC DNA]</scope>
    <source>
        <strain evidence="3 4">Pla108</strain>
    </source>
</reference>
<dbReference type="Gene3D" id="3.40.50.720">
    <property type="entry name" value="NAD(P)-binding Rossmann-like Domain"/>
    <property type="match status" value="1"/>
</dbReference>
<dbReference type="InterPro" id="IPR003777">
    <property type="entry name" value="XdhC_CoxI"/>
</dbReference>
<evidence type="ECO:0000313" key="3">
    <source>
        <dbReference type="EMBL" id="TWT97888.1"/>
    </source>
</evidence>
<dbReference type="Proteomes" id="UP000317421">
    <property type="component" value="Unassembled WGS sequence"/>
</dbReference>
<evidence type="ECO:0000259" key="1">
    <source>
        <dbReference type="Pfam" id="PF02625"/>
    </source>
</evidence>
<comment type="caution">
    <text evidence="3">The sequence shown here is derived from an EMBL/GenBank/DDBJ whole genome shotgun (WGS) entry which is preliminary data.</text>
</comment>
<dbReference type="Pfam" id="PF13478">
    <property type="entry name" value="XdhC_C"/>
    <property type="match status" value="1"/>
</dbReference>
<feature type="domain" description="XdhC Rossmann" evidence="2">
    <location>
        <begin position="108"/>
        <end position="248"/>
    </location>
</feature>
<evidence type="ECO:0000259" key="2">
    <source>
        <dbReference type="Pfam" id="PF13478"/>
    </source>
</evidence>
<dbReference type="RefSeq" id="WP_146444782.1">
    <property type="nucleotide sequence ID" value="NZ_SJPR01000002.1"/>
</dbReference>
<evidence type="ECO:0000313" key="4">
    <source>
        <dbReference type="Proteomes" id="UP000317421"/>
    </source>
</evidence>
<dbReference type="Pfam" id="PF02625">
    <property type="entry name" value="XdhC_CoxI"/>
    <property type="match status" value="1"/>
</dbReference>